<organism evidence="2 3">
    <name type="scientific">Araneus ventricosus</name>
    <name type="common">Orbweaver spider</name>
    <name type="synonym">Epeira ventricosa</name>
    <dbReference type="NCBI Taxonomy" id="182803"/>
    <lineage>
        <taxon>Eukaryota</taxon>
        <taxon>Metazoa</taxon>
        <taxon>Ecdysozoa</taxon>
        <taxon>Arthropoda</taxon>
        <taxon>Chelicerata</taxon>
        <taxon>Arachnida</taxon>
        <taxon>Araneae</taxon>
        <taxon>Araneomorphae</taxon>
        <taxon>Entelegynae</taxon>
        <taxon>Araneoidea</taxon>
        <taxon>Araneidae</taxon>
        <taxon>Araneus</taxon>
    </lineage>
</organism>
<protein>
    <submittedName>
        <fullName evidence="2">Uncharacterized protein</fullName>
    </submittedName>
</protein>
<proteinExistence type="predicted"/>
<feature type="non-terminal residue" evidence="2">
    <location>
        <position position="1"/>
    </location>
</feature>
<comment type="caution">
    <text evidence="2">The sequence shown here is derived from an EMBL/GenBank/DDBJ whole genome shotgun (WGS) entry which is preliminary data.</text>
</comment>
<evidence type="ECO:0000313" key="3">
    <source>
        <dbReference type="Proteomes" id="UP000499080"/>
    </source>
</evidence>
<dbReference type="AlphaFoldDB" id="A0A4Y2SPL5"/>
<keyword evidence="1" id="KW-0812">Transmembrane</keyword>
<evidence type="ECO:0000313" key="2">
    <source>
        <dbReference type="EMBL" id="GBN89811.1"/>
    </source>
</evidence>
<gene>
    <name evidence="2" type="ORF">AVEN_149828-2_1</name>
</gene>
<sequence>WPKDGYSLLGLFFCITFTCNFVLTYEYVLVAGIGNTIANTNDSLKFMSRYFHFESLRAALGKAPVEILETCGNFGDLCKNAPLVGIYKWDEIQI</sequence>
<keyword evidence="3" id="KW-1185">Reference proteome</keyword>
<evidence type="ECO:0000256" key="1">
    <source>
        <dbReference type="SAM" id="Phobius"/>
    </source>
</evidence>
<keyword evidence="1" id="KW-0472">Membrane</keyword>
<dbReference type="OrthoDB" id="118951at2759"/>
<dbReference type="Proteomes" id="UP000499080">
    <property type="component" value="Unassembled WGS sequence"/>
</dbReference>
<name>A0A4Y2SPL5_ARAVE</name>
<accession>A0A4Y2SPL5</accession>
<reference evidence="2 3" key="1">
    <citation type="journal article" date="2019" name="Sci. Rep.">
        <title>Orb-weaving spider Araneus ventricosus genome elucidates the spidroin gene catalogue.</title>
        <authorList>
            <person name="Kono N."/>
            <person name="Nakamura H."/>
            <person name="Ohtoshi R."/>
            <person name="Moran D.A.P."/>
            <person name="Shinohara A."/>
            <person name="Yoshida Y."/>
            <person name="Fujiwara M."/>
            <person name="Mori M."/>
            <person name="Tomita M."/>
            <person name="Arakawa K."/>
        </authorList>
    </citation>
    <scope>NUCLEOTIDE SEQUENCE [LARGE SCALE GENOMIC DNA]</scope>
</reference>
<feature type="transmembrane region" description="Helical" evidence="1">
    <location>
        <begin position="6"/>
        <end position="25"/>
    </location>
</feature>
<keyword evidence="1" id="KW-1133">Transmembrane helix</keyword>
<dbReference type="EMBL" id="BGPR01022992">
    <property type="protein sequence ID" value="GBN89811.1"/>
    <property type="molecule type" value="Genomic_DNA"/>
</dbReference>